<evidence type="ECO:0000256" key="8">
    <source>
        <dbReference type="ARBA" id="ARBA00023098"/>
    </source>
</evidence>
<proteinExistence type="inferred from homology"/>
<organism evidence="12 13">
    <name type="scientific">Baekduia soli</name>
    <dbReference type="NCBI Taxonomy" id="496014"/>
    <lineage>
        <taxon>Bacteria</taxon>
        <taxon>Bacillati</taxon>
        <taxon>Actinomycetota</taxon>
        <taxon>Thermoleophilia</taxon>
        <taxon>Solirubrobacterales</taxon>
        <taxon>Baekduiaceae</taxon>
        <taxon>Baekduia</taxon>
    </lineage>
</organism>
<evidence type="ECO:0000259" key="11">
    <source>
        <dbReference type="Pfam" id="PF00487"/>
    </source>
</evidence>
<gene>
    <name evidence="12" type="ORF">FSW04_00605</name>
</gene>
<dbReference type="AlphaFoldDB" id="A0A5B8TZR8"/>
<comment type="subcellular location">
    <subcellularLocation>
        <location evidence="1">Membrane</location>
        <topology evidence="1">Multi-pass membrane protein</topology>
    </subcellularLocation>
</comment>
<dbReference type="OrthoDB" id="19906at2"/>
<dbReference type="Proteomes" id="UP000321805">
    <property type="component" value="Chromosome"/>
</dbReference>
<keyword evidence="13" id="KW-1185">Reference proteome</keyword>
<dbReference type="PRINTS" id="PR00075">
    <property type="entry name" value="FACDDSATRASE"/>
</dbReference>
<evidence type="ECO:0000256" key="4">
    <source>
        <dbReference type="ARBA" id="ARBA00022832"/>
    </source>
</evidence>
<evidence type="ECO:0000256" key="7">
    <source>
        <dbReference type="ARBA" id="ARBA00023004"/>
    </source>
</evidence>
<evidence type="ECO:0000256" key="6">
    <source>
        <dbReference type="ARBA" id="ARBA00023002"/>
    </source>
</evidence>
<keyword evidence="9 10" id="KW-0472">Membrane</keyword>
<sequence>MTNAQRTTNLVAVILPFVAFVVAIVLLWNRLVGWHDLVLLVVMYVPTALGITVGFHRLLTHRAFQTSKGVERTFAVLGSMAVQGPVVNWVADHRQHHAHTDEEGDPHSPHAGFAGGGIKGTLRGLFHAHVGWMLTHEGGETRSKYAPDLLEDPGMSWLSRNFHLMVLVSLAIPAIAGYLITGRVTGALTGLLWGGLVRIFLLHHVTWSINSICHFFGSRRFDVEDKSTNVAWLALASMGEAWHHNHHAFPRSAQHGLKPWERAMDPSAMVIAALERLGLVWNVVRITPERQLEKLVPPVGRRQPVA</sequence>
<dbReference type="GO" id="GO:0006631">
    <property type="term" value="P:fatty acid metabolic process"/>
    <property type="evidence" value="ECO:0007669"/>
    <property type="project" value="UniProtKB-KW"/>
</dbReference>
<feature type="transmembrane region" description="Helical" evidence="10">
    <location>
        <begin position="192"/>
        <end position="217"/>
    </location>
</feature>
<dbReference type="InterPro" id="IPR015876">
    <property type="entry name" value="Acyl-CoA_DS"/>
</dbReference>
<accession>A0A5B8TZR8</accession>
<dbReference type="Pfam" id="PF00487">
    <property type="entry name" value="FA_desaturase"/>
    <property type="match status" value="1"/>
</dbReference>
<feature type="transmembrane region" description="Helical" evidence="10">
    <location>
        <begin position="162"/>
        <end position="180"/>
    </location>
</feature>
<evidence type="ECO:0000313" key="13">
    <source>
        <dbReference type="Proteomes" id="UP000321805"/>
    </source>
</evidence>
<keyword evidence="7" id="KW-0408">Iron</keyword>
<name>A0A5B8TZR8_9ACTN</name>
<reference evidence="12 13" key="1">
    <citation type="journal article" date="2018" name="J. Microbiol.">
        <title>Baekduia soli gen. nov., sp. nov., a novel bacterium isolated from the soil of Baekdu Mountain and proposal of a novel family name, Baekduiaceae fam. nov.</title>
        <authorList>
            <person name="An D.S."/>
            <person name="Siddiqi M.Z."/>
            <person name="Kim K.H."/>
            <person name="Yu H.S."/>
            <person name="Im W.T."/>
        </authorList>
    </citation>
    <scope>NUCLEOTIDE SEQUENCE [LARGE SCALE GENOMIC DNA]</scope>
    <source>
        <strain evidence="12 13">BR7-21</strain>
    </source>
</reference>
<comment type="similarity">
    <text evidence="2">Belongs to the fatty acid desaturase type 2 family.</text>
</comment>
<keyword evidence="4" id="KW-0276">Fatty acid metabolism</keyword>
<evidence type="ECO:0000256" key="9">
    <source>
        <dbReference type="ARBA" id="ARBA00023136"/>
    </source>
</evidence>
<feature type="domain" description="Fatty acid desaturase" evidence="11">
    <location>
        <begin position="37"/>
        <end position="265"/>
    </location>
</feature>
<keyword evidence="5 10" id="KW-1133">Transmembrane helix</keyword>
<dbReference type="CDD" id="cd03505">
    <property type="entry name" value="Delta9-FADS-like"/>
    <property type="match status" value="1"/>
</dbReference>
<evidence type="ECO:0000256" key="10">
    <source>
        <dbReference type="SAM" id="Phobius"/>
    </source>
</evidence>
<dbReference type="PANTHER" id="PTHR11351">
    <property type="entry name" value="ACYL-COA DESATURASE"/>
    <property type="match status" value="1"/>
</dbReference>
<protein>
    <submittedName>
        <fullName evidence="12">Acyl-CoA desaturase</fullName>
    </submittedName>
</protein>
<dbReference type="KEGG" id="bsol:FSW04_00605"/>
<keyword evidence="3 10" id="KW-0812">Transmembrane</keyword>
<evidence type="ECO:0000256" key="1">
    <source>
        <dbReference type="ARBA" id="ARBA00004141"/>
    </source>
</evidence>
<dbReference type="PANTHER" id="PTHR11351:SF3">
    <property type="entry name" value="BLL4393 PROTEIN"/>
    <property type="match status" value="1"/>
</dbReference>
<dbReference type="RefSeq" id="WP_146915181.1">
    <property type="nucleotide sequence ID" value="NZ_CP042430.1"/>
</dbReference>
<evidence type="ECO:0000313" key="12">
    <source>
        <dbReference type="EMBL" id="QEC46216.1"/>
    </source>
</evidence>
<evidence type="ECO:0000256" key="2">
    <source>
        <dbReference type="ARBA" id="ARBA00008749"/>
    </source>
</evidence>
<feature type="transmembrane region" description="Helical" evidence="10">
    <location>
        <begin position="12"/>
        <end position="31"/>
    </location>
</feature>
<evidence type="ECO:0000256" key="3">
    <source>
        <dbReference type="ARBA" id="ARBA00022692"/>
    </source>
</evidence>
<dbReference type="InterPro" id="IPR005804">
    <property type="entry name" value="FA_desaturase_dom"/>
</dbReference>
<dbReference type="GO" id="GO:0016717">
    <property type="term" value="F:oxidoreductase activity, acting on paired donors, with oxidation of a pair of donors resulting in the reduction of molecular oxygen to two molecules of water"/>
    <property type="evidence" value="ECO:0007669"/>
    <property type="project" value="InterPro"/>
</dbReference>
<keyword evidence="8" id="KW-0443">Lipid metabolism</keyword>
<dbReference type="GO" id="GO:0016020">
    <property type="term" value="C:membrane"/>
    <property type="evidence" value="ECO:0007669"/>
    <property type="project" value="UniProtKB-SubCell"/>
</dbReference>
<dbReference type="EMBL" id="CP042430">
    <property type="protein sequence ID" value="QEC46216.1"/>
    <property type="molecule type" value="Genomic_DNA"/>
</dbReference>
<evidence type="ECO:0000256" key="5">
    <source>
        <dbReference type="ARBA" id="ARBA00022989"/>
    </source>
</evidence>
<feature type="transmembrane region" description="Helical" evidence="10">
    <location>
        <begin position="37"/>
        <end position="59"/>
    </location>
</feature>
<keyword evidence="6" id="KW-0560">Oxidoreductase</keyword>